<organism evidence="1">
    <name type="scientific">Tetraselmis sp. GSL018</name>
    <dbReference type="NCBI Taxonomy" id="582737"/>
    <lineage>
        <taxon>Eukaryota</taxon>
        <taxon>Viridiplantae</taxon>
        <taxon>Chlorophyta</taxon>
        <taxon>core chlorophytes</taxon>
        <taxon>Chlorodendrophyceae</taxon>
        <taxon>Chlorodendrales</taxon>
        <taxon>Chlorodendraceae</taxon>
        <taxon>Tetraselmis</taxon>
    </lineage>
</organism>
<dbReference type="EMBL" id="GBEZ01008730">
    <property type="protein sequence ID" value="JAC76827.1"/>
    <property type="molecule type" value="Transcribed_RNA"/>
</dbReference>
<feature type="non-terminal residue" evidence="1">
    <location>
        <position position="1"/>
    </location>
</feature>
<accession>A0A061RVC4</accession>
<proteinExistence type="predicted"/>
<dbReference type="AlphaFoldDB" id="A0A061RVC4"/>
<feature type="non-terminal residue" evidence="1">
    <location>
        <position position="109"/>
    </location>
</feature>
<name>A0A061RVC4_9CHLO</name>
<protein>
    <submittedName>
        <fullName evidence="1">Uncharacterized protein</fullName>
    </submittedName>
</protein>
<reference evidence="1" key="1">
    <citation type="submission" date="2014-05" db="EMBL/GenBank/DDBJ databases">
        <title>The transcriptome of the halophilic microalga Tetraselmis sp. GSL018 isolated from the Great Salt Lake, Utah.</title>
        <authorList>
            <person name="Jinkerson R.E."/>
            <person name="D'Adamo S."/>
            <person name="Posewitz M.C."/>
        </authorList>
    </citation>
    <scope>NUCLEOTIDE SEQUENCE</scope>
    <source>
        <strain evidence="1">GSL018</strain>
    </source>
</reference>
<sequence length="109" mass="11644">IPLAGLQVSAVKEGLGHKSVWSKRAPLMLSHPGGEALLLGDSTLFLWAVSGAFKEQWRNALLRSAASPSADQLSALEAAYGAFCQDTARIAAEHPEVYHVQGMEPHARP</sequence>
<evidence type="ECO:0000313" key="1">
    <source>
        <dbReference type="EMBL" id="JAC76827.1"/>
    </source>
</evidence>
<gene>
    <name evidence="1" type="ORF">TSPGSL018_19169</name>
</gene>